<feature type="region of interest" description="Disordered" evidence="1">
    <location>
        <begin position="1"/>
        <end position="26"/>
    </location>
</feature>
<evidence type="ECO:0000256" key="1">
    <source>
        <dbReference type="SAM" id="MobiDB-lite"/>
    </source>
</evidence>
<dbReference type="WBParaSite" id="Smp_322840.1">
    <property type="protein sequence ID" value="Smp_322840.1"/>
    <property type="gene ID" value="Smp_322840"/>
</dbReference>
<accession>A0A5K4F5W3</accession>
<organism evidence="2">
    <name type="scientific">Schistosoma mansoni</name>
    <name type="common">Blood fluke</name>
    <dbReference type="NCBI Taxonomy" id="6183"/>
    <lineage>
        <taxon>Eukaryota</taxon>
        <taxon>Metazoa</taxon>
        <taxon>Spiralia</taxon>
        <taxon>Lophotrochozoa</taxon>
        <taxon>Platyhelminthes</taxon>
        <taxon>Trematoda</taxon>
        <taxon>Digenea</taxon>
        <taxon>Strigeidida</taxon>
        <taxon>Schistosomatoidea</taxon>
        <taxon>Schistosomatidae</taxon>
        <taxon>Schistosoma</taxon>
    </lineage>
</organism>
<feature type="compositionally biased region" description="Polar residues" evidence="1">
    <location>
        <begin position="1"/>
        <end position="16"/>
    </location>
</feature>
<protein>
    <submittedName>
        <fullName evidence="2">Uncharacterized protein</fullName>
    </submittedName>
</protein>
<evidence type="ECO:0000313" key="2">
    <source>
        <dbReference type="WBParaSite" id="Smp_322840.1"/>
    </source>
</evidence>
<reference evidence="2" key="1">
    <citation type="submission" date="2019-11" db="UniProtKB">
        <authorList>
            <consortium name="WormBaseParasite"/>
        </authorList>
    </citation>
    <scope>IDENTIFICATION</scope>
    <source>
        <strain evidence="2">Puerto Rican</strain>
    </source>
</reference>
<name>A0A5K4F5W3_SCHMA</name>
<dbReference type="InParanoid" id="A0A5K4F5W3"/>
<sequence length="65" mass="7121">MLYVRSSPSPDNSHASTSHHETIPNVMSCGKQVVKDISSSNYDLNQTEGGNTDITMLRCHVCPND</sequence>
<proteinExistence type="predicted"/>
<dbReference type="AlphaFoldDB" id="A0A5K4F5W3"/>